<dbReference type="HOGENOM" id="CLU_3300341_0_0_1"/>
<organism evidence="1 2">
    <name type="scientific">Setaria italica</name>
    <name type="common">Foxtail millet</name>
    <name type="synonym">Panicum italicum</name>
    <dbReference type="NCBI Taxonomy" id="4555"/>
    <lineage>
        <taxon>Eukaryota</taxon>
        <taxon>Viridiplantae</taxon>
        <taxon>Streptophyta</taxon>
        <taxon>Embryophyta</taxon>
        <taxon>Tracheophyta</taxon>
        <taxon>Spermatophyta</taxon>
        <taxon>Magnoliopsida</taxon>
        <taxon>Liliopsida</taxon>
        <taxon>Poales</taxon>
        <taxon>Poaceae</taxon>
        <taxon>PACMAD clade</taxon>
        <taxon>Panicoideae</taxon>
        <taxon>Panicodae</taxon>
        <taxon>Paniceae</taxon>
        <taxon>Cenchrinae</taxon>
        <taxon>Setaria</taxon>
    </lineage>
</organism>
<dbReference type="EMBL" id="AGNK02003936">
    <property type="status" value="NOT_ANNOTATED_CDS"/>
    <property type="molecule type" value="Genomic_DNA"/>
</dbReference>
<dbReference type="Gramene" id="KQL02191">
    <property type="protein sequence ID" value="KQL02191"/>
    <property type="gene ID" value="SETIT_016000mg"/>
</dbReference>
<proteinExistence type="predicted"/>
<evidence type="ECO:0000313" key="2">
    <source>
        <dbReference type="Proteomes" id="UP000004995"/>
    </source>
</evidence>
<name>K3YP08_SETIT</name>
<dbReference type="EnsemblPlants" id="KQL02191">
    <property type="protein sequence ID" value="KQL02191"/>
    <property type="gene ID" value="SETIT_016000mg"/>
</dbReference>
<dbReference type="AlphaFoldDB" id="K3YP08"/>
<dbReference type="Proteomes" id="UP000004995">
    <property type="component" value="Unassembled WGS sequence"/>
</dbReference>
<dbReference type="InParanoid" id="K3YP08"/>
<accession>K3YP08</accession>
<sequence length="40" mass="4604">MRYGLFEKSTYAFKGGRMLVCYNEQTNALIILGLRTIFQG</sequence>
<protein>
    <submittedName>
        <fullName evidence="1">Uncharacterized protein</fullName>
    </submittedName>
</protein>
<reference evidence="2" key="1">
    <citation type="journal article" date="2012" name="Nat. Biotechnol.">
        <title>Reference genome sequence of the model plant Setaria.</title>
        <authorList>
            <person name="Bennetzen J.L."/>
            <person name="Schmutz J."/>
            <person name="Wang H."/>
            <person name="Percifield R."/>
            <person name="Hawkins J."/>
            <person name="Pontaroli A.C."/>
            <person name="Estep M."/>
            <person name="Feng L."/>
            <person name="Vaughn J.N."/>
            <person name="Grimwood J."/>
            <person name="Jenkins J."/>
            <person name="Barry K."/>
            <person name="Lindquist E."/>
            <person name="Hellsten U."/>
            <person name="Deshpande S."/>
            <person name="Wang X."/>
            <person name="Wu X."/>
            <person name="Mitros T."/>
            <person name="Triplett J."/>
            <person name="Yang X."/>
            <person name="Ye C.Y."/>
            <person name="Mauro-Herrera M."/>
            <person name="Wang L."/>
            <person name="Li P."/>
            <person name="Sharma M."/>
            <person name="Sharma R."/>
            <person name="Ronald P.C."/>
            <person name="Panaud O."/>
            <person name="Kellogg E.A."/>
            <person name="Brutnell T.P."/>
            <person name="Doust A.N."/>
            <person name="Tuskan G.A."/>
            <person name="Rokhsar D."/>
            <person name="Devos K.M."/>
        </authorList>
    </citation>
    <scope>NUCLEOTIDE SEQUENCE [LARGE SCALE GENOMIC DNA]</scope>
    <source>
        <strain evidence="2">cv. Yugu1</strain>
    </source>
</reference>
<evidence type="ECO:0000313" key="1">
    <source>
        <dbReference type="EnsemblPlants" id="KQL02191"/>
    </source>
</evidence>
<keyword evidence="2" id="KW-1185">Reference proteome</keyword>
<reference evidence="1" key="2">
    <citation type="submission" date="2018-08" db="UniProtKB">
        <authorList>
            <consortium name="EnsemblPlants"/>
        </authorList>
    </citation>
    <scope>IDENTIFICATION</scope>
    <source>
        <strain evidence="1">Yugu1</strain>
    </source>
</reference>